<dbReference type="Proteomes" id="UP001148662">
    <property type="component" value="Unassembled WGS sequence"/>
</dbReference>
<dbReference type="EMBL" id="JANHOG010002247">
    <property type="protein sequence ID" value="KAJ3525426.1"/>
    <property type="molecule type" value="Genomic_DNA"/>
</dbReference>
<keyword evidence="2" id="KW-1185">Reference proteome</keyword>
<protein>
    <submittedName>
        <fullName evidence="1">Uncharacterized protein</fullName>
    </submittedName>
</protein>
<evidence type="ECO:0000313" key="1">
    <source>
        <dbReference type="EMBL" id="KAJ3525426.1"/>
    </source>
</evidence>
<name>A0ACC1RUH3_9APHY</name>
<comment type="caution">
    <text evidence="1">The sequence shown here is derived from an EMBL/GenBank/DDBJ whole genome shotgun (WGS) entry which is preliminary data.</text>
</comment>
<reference evidence="1" key="1">
    <citation type="submission" date="2022-07" db="EMBL/GenBank/DDBJ databases">
        <title>Genome Sequence of Phlebia brevispora.</title>
        <authorList>
            <person name="Buettner E."/>
        </authorList>
    </citation>
    <scope>NUCLEOTIDE SEQUENCE</scope>
    <source>
        <strain evidence="1">MPL23</strain>
    </source>
</reference>
<accession>A0ACC1RUH3</accession>
<gene>
    <name evidence="1" type="ORF">NM688_g8403</name>
</gene>
<organism evidence="1 2">
    <name type="scientific">Phlebia brevispora</name>
    <dbReference type="NCBI Taxonomy" id="194682"/>
    <lineage>
        <taxon>Eukaryota</taxon>
        <taxon>Fungi</taxon>
        <taxon>Dikarya</taxon>
        <taxon>Basidiomycota</taxon>
        <taxon>Agaricomycotina</taxon>
        <taxon>Agaricomycetes</taxon>
        <taxon>Polyporales</taxon>
        <taxon>Meruliaceae</taxon>
        <taxon>Phlebia</taxon>
    </lineage>
</organism>
<evidence type="ECO:0000313" key="2">
    <source>
        <dbReference type="Proteomes" id="UP001148662"/>
    </source>
</evidence>
<sequence>MKRMDHPLTSEIRPSSPEADGFGTFETAFDSSSKPFASDISPALEESTWGSPWGGGAQDEEASDDAHVDEWEAARKQKEKLDKKIPPEVLADILAQCAEYCSEAWPESDKVPPEGDWMKSWRDGMDSIEGLETILQSVVPDLTLEPPVQFTKTSIAKSSATAIRLTKNLSLSKSSPMSHYLAARGSTAWENSVKERKVAEEDVVPVGWRILDKPAASSAPEPAKNTKGGGIFSFWSRRQSRITPTQVSTDGPREQSSSASSPTTDANAQSARASQDSAPSKSLAKDERVSSPLAEIPTSPTPVSTAATESPQPVQSSLYSEAPDLLADESKEAQPAPAPSAMSRFLNRFSRRRSQMGTSSSHSSFALSTDDLEFLSDVVPSVQDGYNDDEEDNKALAQMLKPEPLPPTLPPPPSAISIRSPSITSATLAPPLSSTPLIPAASSSVKPPSQSRELDGLDFFGAFETAPPAEADKLTPARAPSPANLFGNGRSSSTPQPEHPASAMPRPSMTARPASPPSLFGSLAPAKEPPSQALYMPPPPAPSSRSQTPSLVPATSSTTASVTSSPVSELEELPRPPSSNRKPKVPLSFTSLPPASAATLPSPPTTASSLMSTQSEVPLGELYPHAVARIQPPHSAYASQPSHPLQPPRSAKQPQPPQSAQPTHTSAPSLSAFILPPPPPPSSRPVTPSIPPPPGTISPPMLSPPTSSRPLLHAQVNHLSRAMDLYDDDEFSDFQSPTALLADYAPSAARMVQSRASAPAPFAFPPPPSNRKPPMSIHASLPPPSRSATIRASRPPAHQPQDSTASDVFDEFDSFISSSSSSGLRPSSTKSSGLGFSFGSDKSLLTPQKGSRSTHGGGTSSSALRTPSPPRPLPKSPRHTDQAKNAAPARAAPNKAAPAAADKKVKPSQHLRTLSLVEMAASTPGQWPAPPSPLPQALAAPNAAPKENVDLLGDESFGAFQSETMAPSASSPGLLNPSRTSTLLQPQSSQSFPTLSQPSGSGLGFSALQSSSTSSSTPIARLAENESSPKLTLLIVILLLLIVFCVLKKMLPRTARRVVLTASMPVQIRLALSARGSLRLPRHAPALAAQTPCASFHSSTRRQNEMPKSPFQTFVEVLKEELRKNRELQDNVKQLQGDVDKFQDSEAMKKARAAYERARLVSSIKENPRLRAAAEELHKAGVKVGDAVSEALRTMEESELMRAVYTSPPCLDSSD</sequence>
<proteinExistence type="predicted"/>